<evidence type="ECO:0000313" key="2">
    <source>
        <dbReference type="Proteomes" id="UP000007115"/>
    </source>
</evidence>
<reference evidence="1 2" key="1">
    <citation type="journal article" date="2011" name="Genome Biol.">
        <title>Comparative genome sequence analysis underscores mycoparasitism as the ancestral life style of Trichoderma.</title>
        <authorList>
            <person name="Kubicek C.P."/>
            <person name="Herrera-Estrella A."/>
            <person name="Seidl-Seiboth V."/>
            <person name="Martinez D.A."/>
            <person name="Druzhinina I.S."/>
            <person name="Thon M."/>
            <person name="Zeilinger S."/>
            <person name="Casas-Flores S."/>
            <person name="Horwitz B.A."/>
            <person name="Mukherjee P.K."/>
            <person name="Mukherjee M."/>
            <person name="Kredics L."/>
            <person name="Alcaraz L.D."/>
            <person name="Aerts A."/>
            <person name="Antal Z."/>
            <person name="Atanasova L."/>
            <person name="Cervantes-Badillo M.G."/>
            <person name="Challacombe J."/>
            <person name="Chertkov O."/>
            <person name="McCluskey K."/>
            <person name="Coulpier F."/>
            <person name="Deshpande N."/>
            <person name="von Doehren H."/>
            <person name="Ebbole D.J."/>
            <person name="Esquivel-Naranjo E.U."/>
            <person name="Fekete E."/>
            <person name="Flipphi M."/>
            <person name="Glaser F."/>
            <person name="Gomez-Rodriguez E.Y."/>
            <person name="Gruber S."/>
            <person name="Han C."/>
            <person name="Henrissat B."/>
            <person name="Hermosa R."/>
            <person name="Hernandez-Onate M."/>
            <person name="Karaffa L."/>
            <person name="Kosti I."/>
            <person name="Le Crom S."/>
            <person name="Lindquist E."/>
            <person name="Lucas S."/>
            <person name="Luebeck M."/>
            <person name="Luebeck P.S."/>
            <person name="Margeot A."/>
            <person name="Metz B."/>
            <person name="Misra M."/>
            <person name="Nevalainen H."/>
            <person name="Omann M."/>
            <person name="Packer N."/>
            <person name="Perrone G."/>
            <person name="Uresti-Rivera E.E."/>
            <person name="Salamov A."/>
            <person name="Schmoll M."/>
            <person name="Seiboth B."/>
            <person name="Shapiro H."/>
            <person name="Sukno S."/>
            <person name="Tamayo-Ramos J.A."/>
            <person name="Tisch D."/>
            <person name="Wiest A."/>
            <person name="Wilkinson H.H."/>
            <person name="Zhang M."/>
            <person name="Coutinho P.M."/>
            <person name="Kenerley C.M."/>
            <person name="Monte E."/>
            <person name="Baker S.E."/>
            <person name="Grigoriev I.V."/>
        </authorList>
    </citation>
    <scope>NUCLEOTIDE SEQUENCE [LARGE SCALE GENOMIC DNA]</scope>
    <source>
        <strain evidence="2">Gv29-8 / FGSC 10586</strain>
    </source>
</reference>
<keyword evidence="2" id="KW-1185">Reference proteome</keyword>
<proteinExistence type="predicted"/>
<dbReference type="Proteomes" id="UP000007115">
    <property type="component" value="Unassembled WGS sequence"/>
</dbReference>
<accession>G9MQ21</accession>
<dbReference type="GeneID" id="25791025"/>
<dbReference type="InParanoid" id="G9MQ21"/>
<dbReference type="EMBL" id="ABDF02000005">
    <property type="protein sequence ID" value="EHK23970.1"/>
    <property type="molecule type" value="Genomic_DNA"/>
</dbReference>
<protein>
    <submittedName>
        <fullName evidence="1">Uncharacterized protein</fullName>
    </submittedName>
</protein>
<organism evidence="1 2">
    <name type="scientific">Hypocrea virens (strain Gv29-8 / FGSC 10586)</name>
    <name type="common">Gliocladium virens</name>
    <name type="synonym">Trichoderma virens</name>
    <dbReference type="NCBI Taxonomy" id="413071"/>
    <lineage>
        <taxon>Eukaryota</taxon>
        <taxon>Fungi</taxon>
        <taxon>Dikarya</taxon>
        <taxon>Ascomycota</taxon>
        <taxon>Pezizomycotina</taxon>
        <taxon>Sordariomycetes</taxon>
        <taxon>Hypocreomycetidae</taxon>
        <taxon>Hypocreales</taxon>
        <taxon>Hypocreaceae</taxon>
        <taxon>Trichoderma</taxon>
    </lineage>
</organism>
<gene>
    <name evidence="1" type="ORF">TRIVIDRAFT_215935</name>
</gene>
<dbReference type="HOGENOM" id="CLU_2867958_0_0_1"/>
<evidence type="ECO:0000313" key="1">
    <source>
        <dbReference type="EMBL" id="EHK23970.1"/>
    </source>
</evidence>
<dbReference type="AlphaFoldDB" id="G9MQ21"/>
<comment type="caution">
    <text evidence="1">The sequence shown here is derived from an EMBL/GenBank/DDBJ whole genome shotgun (WGS) entry which is preliminary data.</text>
</comment>
<dbReference type="RefSeq" id="XP_013958171.1">
    <property type="nucleotide sequence ID" value="XM_014102696.1"/>
</dbReference>
<dbReference type="VEuPathDB" id="FungiDB:TRIVIDRAFT_215935"/>
<sequence length="64" mass="7384">MLLHYVSRETRTLWSFMGMGMLFKTLQLDLGLFHEAHMNATHELLTQAPSVRSINDTSYNLKEG</sequence>
<name>G9MQ21_HYPVG</name>